<reference evidence="2 3" key="1">
    <citation type="submission" date="2016-10" db="EMBL/GenBank/DDBJ databases">
        <authorList>
            <person name="de Groot N.N."/>
        </authorList>
    </citation>
    <scope>NUCLEOTIDE SEQUENCE [LARGE SCALE GENOMIC DNA]</scope>
    <source>
        <strain evidence="2 3">CGMCC 1.10434</strain>
    </source>
</reference>
<dbReference type="AlphaFoldDB" id="A0A1H8RSW8"/>
<dbReference type="Gene3D" id="3.30.1340.10">
    <property type="entry name" value="HPr-like"/>
    <property type="match status" value="1"/>
</dbReference>
<dbReference type="RefSeq" id="WP_091499377.1">
    <property type="nucleotide sequence ID" value="NZ_FODJ01000011.1"/>
</dbReference>
<protein>
    <submittedName>
        <fullName evidence="2">Catabolite repression HPr-like protein</fullName>
    </submittedName>
</protein>
<dbReference type="EMBL" id="FODJ01000011">
    <property type="protein sequence ID" value="SEO69426.1"/>
    <property type="molecule type" value="Genomic_DNA"/>
</dbReference>
<dbReference type="InterPro" id="IPR000032">
    <property type="entry name" value="HPr-like"/>
</dbReference>
<dbReference type="PROSITE" id="PS51350">
    <property type="entry name" value="PTS_HPR_DOM"/>
    <property type="match status" value="1"/>
</dbReference>
<dbReference type="PANTHER" id="PTHR33705:SF5">
    <property type="entry name" value="HPR-LIKE PROTEIN CRH"/>
    <property type="match status" value="1"/>
</dbReference>
<dbReference type="PANTHER" id="PTHR33705">
    <property type="entry name" value="PHOSPHOCARRIER PROTEIN HPR"/>
    <property type="match status" value="1"/>
</dbReference>
<dbReference type="InterPro" id="IPR035895">
    <property type="entry name" value="HPr-like_sf"/>
</dbReference>
<name>A0A1H8RSW8_9BACI</name>
<dbReference type="SUPFAM" id="SSF55594">
    <property type="entry name" value="HPr-like"/>
    <property type="match status" value="1"/>
</dbReference>
<dbReference type="STRING" id="872970.SAMN04488134_11122"/>
<dbReference type="OrthoDB" id="9809047at2"/>
<dbReference type="Proteomes" id="UP000199300">
    <property type="component" value="Unassembled WGS sequence"/>
</dbReference>
<dbReference type="NCBIfam" id="TIGR01003">
    <property type="entry name" value="PTS_HPr_family"/>
    <property type="match status" value="1"/>
</dbReference>
<dbReference type="InterPro" id="IPR050399">
    <property type="entry name" value="HPr"/>
</dbReference>
<organism evidence="2 3">
    <name type="scientific">Amphibacillus marinus</name>
    <dbReference type="NCBI Taxonomy" id="872970"/>
    <lineage>
        <taxon>Bacteria</taxon>
        <taxon>Bacillati</taxon>
        <taxon>Bacillota</taxon>
        <taxon>Bacilli</taxon>
        <taxon>Bacillales</taxon>
        <taxon>Bacillaceae</taxon>
        <taxon>Amphibacillus</taxon>
    </lineage>
</organism>
<dbReference type="Pfam" id="PF00381">
    <property type="entry name" value="PTS-HPr"/>
    <property type="match status" value="1"/>
</dbReference>
<sequence length="85" mass="9035">MVEKTVKVVVEPGLQAGPASEFVQKSNSYMAEIFLEKGNRRVNAKSIMGLLSLAIATGDSVTLLADGPDDQEAITSLANFLTHLS</sequence>
<evidence type="ECO:0000313" key="2">
    <source>
        <dbReference type="EMBL" id="SEO69426.1"/>
    </source>
</evidence>
<evidence type="ECO:0000259" key="1">
    <source>
        <dbReference type="PROSITE" id="PS51350"/>
    </source>
</evidence>
<proteinExistence type="predicted"/>
<accession>A0A1H8RSW8</accession>
<evidence type="ECO:0000313" key="3">
    <source>
        <dbReference type="Proteomes" id="UP000199300"/>
    </source>
</evidence>
<feature type="domain" description="HPr" evidence="1">
    <location>
        <begin position="1"/>
        <end position="85"/>
    </location>
</feature>
<dbReference type="CDD" id="cd00367">
    <property type="entry name" value="PTS-HPr_like"/>
    <property type="match status" value="1"/>
</dbReference>
<dbReference type="PRINTS" id="PR00107">
    <property type="entry name" value="PHOSPHOCPHPR"/>
</dbReference>
<gene>
    <name evidence="2" type="ORF">SAMN04488134_11122</name>
</gene>
<keyword evidence="3" id="KW-1185">Reference proteome</keyword>